<keyword evidence="3" id="KW-0238">DNA-binding</keyword>
<dbReference type="EMBL" id="JAHESD010000076">
    <property type="protein sequence ID" value="MBT1705979.1"/>
    <property type="molecule type" value="Genomic_DNA"/>
</dbReference>
<dbReference type="Pfam" id="PF03466">
    <property type="entry name" value="LysR_substrate"/>
    <property type="match status" value="1"/>
</dbReference>
<evidence type="ECO:0000313" key="6">
    <source>
        <dbReference type="EMBL" id="MBT1705979.1"/>
    </source>
</evidence>
<dbReference type="Proteomes" id="UP000772618">
    <property type="component" value="Unassembled WGS sequence"/>
</dbReference>
<proteinExistence type="inferred from homology"/>
<evidence type="ECO:0000256" key="1">
    <source>
        <dbReference type="ARBA" id="ARBA00009437"/>
    </source>
</evidence>
<dbReference type="PROSITE" id="PS50931">
    <property type="entry name" value="HTH_LYSR"/>
    <property type="match status" value="1"/>
</dbReference>
<dbReference type="Pfam" id="PF00126">
    <property type="entry name" value="HTH_1"/>
    <property type="match status" value="1"/>
</dbReference>
<dbReference type="Gene3D" id="3.40.190.290">
    <property type="match status" value="1"/>
</dbReference>
<dbReference type="InterPro" id="IPR036390">
    <property type="entry name" value="WH_DNA-bd_sf"/>
</dbReference>
<dbReference type="Gene3D" id="1.10.10.10">
    <property type="entry name" value="Winged helix-like DNA-binding domain superfamily/Winged helix DNA-binding domain"/>
    <property type="match status" value="1"/>
</dbReference>
<keyword evidence="2" id="KW-0805">Transcription regulation</keyword>
<protein>
    <submittedName>
        <fullName evidence="6">LysR family transcriptional regulator</fullName>
    </submittedName>
</protein>
<evidence type="ECO:0000259" key="5">
    <source>
        <dbReference type="PROSITE" id="PS50931"/>
    </source>
</evidence>
<dbReference type="RefSeq" id="WP_254156517.1">
    <property type="nucleotide sequence ID" value="NZ_JAHESD010000076.1"/>
</dbReference>
<feature type="domain" description="HTH lysR-type" evidence="5">
    <location>
        <begin position="1"/>
        <end position="58"/>
    </location>
</feature>
<dbReference type="PRINTS" id="PR00039">
    <property type="entry name" value="HTHLYSR"/>
</dbReference>
<dbReference type="InterPro" id="IPR005119">
    <property type="entry name" value="LysR_subst-bd"/>
</dbReference>
<dbReference type="SUPFAM" id="SSF46785">
    <property type="entry name" value="Winged helix' DNA-binding domain"/>
    <property type="match status" value="1"/>
</dbReference>
<comment type="caution">
    <text evidence="6">The sequence shown here is derived from an EMBL/GenBank/DDBJ whole genome shotgun (WGS) entry which is preliminary data.</text>
</comment>
<keyword evidence="4" id="KW-0804">Transcription</keyword>
<accession>A0ABS5VYZ1</accession>
<sequence>MLSFKHEVFLEVARQLSFTKASQILYISQPAITKHIQQLEEQYNTSLFERKGNLISLTEAGQILLEFLQQAKSIQRQLEYEIHTYHNQHNAKGELKLGASTTVALYIIPSILSGFRQKYPGIHISLLNRNSENIMKALLEHEIDMGIIEGKNKISMVNSEPFLADEVIPVCSARSYLAKKIRYAVKDLTDMPVVLRERGSGTLSVVKQTLANHGIKLSDLKITMRLGGTEALKNFVLADDSLGFLSMKAVSKELASGEMVRLYIDGLTMVRQFYFIQRHGEDNQGLNQAFIKFSKSHYNIKL</sequence>
<name>A0ABS5VYZ1_9BACT</name>
<evidence type="ECO:0000256" key="3">
    <source>
        <dbReference type="ARBA" id="ARBA00023125"/>
    </source>
</evidence>
<dbReference type="PANTHER" id="PTHR30126">
    <property type="entry name" value="HTH-TYPE TRANSCRIPTIONAL REGULATOR"/>
    <property type="match status" value="1"/>
</dbReference>
<dbReference type="InterPro" id="IPR000847">
    <property type="entry name" value="LysR_HTH_N"/>
</dbReference>
<dbReference type="SUPFAM" id="SSF53850">
    <property type="entry name" value="Periplasmic binding protein-like II"/>
    <property type="match status" value="1"/>
</dbReference>
<evidence type="ECO:0000313" key="7">
    <source>
        <dbReference type="Proteomes" id="UP000772618"/>
    </source>
</evidence>
<keyword evidence="7" id="KW-1185">Reference proteome</keyword>
<organism evidence="6 7">
    <name type="scientific">Chryseosolibacter indicus</name>
    <dbReference type="NCBI Taxonomy" id="2782351"/>
    <lineage>
        <taxon>Bacteria</taxon>
        <taxon>Pseudomonadati</taxon>
        <taxon>Bacteroidota</taxon>
        <taxon>Cytophagia</taxon>
        <taxon>Cytophagales</taxon>
        <taxon>Chryseotaleaceae</taxon>
        <taxon>Chryseosolibacter</taxon>
    </lineage>
</organism>
<reference evidence="6 7" key="1">
    <citation type="submission" date="2021-05" db="EMBL/GenBank/DDBJ databases">
        <title>A Polyphasic approach of four new species of the genus Ohtaekwangia: Ohtaekwangia histidinii sp. nov., Ohtaekwangia cretensis sp. nov., Ohtaekwangia indiensis sp. nov., Ohtaekwangia reichenbachii sp. nov. from diverse environment.</title>
        <authorList>
            <person name="Octaviana S."/>
        </authorList>
    </citation>
    <scope>NUCLEOTIDE SEQUENCE [LARGE SCALE GENOMIC DNA]</scope>
    <source>
        <strain evidence="6 7">PWU20</strain>
    </source>
</reference>
<evidence type="ECO:0000256" key="2">
    <source>
        <dbReference type="ARBA" id="ARBA00023015"/>
    </source>
</evidence>
<dbReference type="PANTHER" id="PTHR30126:SF39">
    <property type="entry name" value="HTH-TYPE TRANSCRIPTIONAL REGULATOR CYSL"/>
    <property type="match status" value="1"/>
</dbReference>
<comment type="similarity">
    <text evidence="1">Belongs to the LysR transcriptional regulatory family.</text>
</comment>
<gene>
    <name evidence="6" type="ORF">KK060_21995</name>
</gene>
<evidence type="ECO:0000256" key="4">
    <source>
        <dbReference type="ARBA" id="ARBA00023163"/>
    </source>
</evidence>
<dbReference type="InterPro" id="IPR036388">
    <property type="entry name" value="WH-like_DNA-bd_sf"/>
</dbReference>